<dbReference type="InterPro" id="IPR008630">
    <property type="entry name" value="Glyco_trans_34"/>
</dbReference>
<comment type="caution">
    <text evidence="13">The sequence shown here is derived from an EMBL/GenBank/DDBJ whole genome shotgun (WGS) entry which is preliminary data.</text>
</comment>
<keyword evidence="8" id="KW-0333">Golgi apparatus</keyword>
<keyword evidence="9 12" id="KW-0472">Membrane</keyword>
<dbReference type="Proteomes" id="UP001633002">
    <property type="component" value="Unassembled WGS sequence"/>
</dbReference>
<keyword evidence="3" id="KW-0328">Glycosyltransferase</keyword>
<keyword evidence="7 12" id="KW-1133">Transmembrane helix</keyword>
<evidence type="ECO:0000256" key="5">
    <source>
        <dbReference type="ARBA" id="ARBA00022692"/>
    </source>
</evidence>
<dbReference type="AlphaFoldDB" id="A0ABD3GZL8"/>
<dbReference type="GO" id="GO:0016757">
    <property type="term" value="F:glycosyltransferase activity"/>
    <property type="evidence" value="ECO:0007669"/>
    <property type="project" value="UniProtKB-KW"/>
</dbReference>
<gene>
    <name evidence="13" type="ORF">R1sor_002745</name>
</gene>
<comment type="subcellular location">
    <subcellularLocation>
        <location evidence="1">Golgi apparatus membrane</location>
        <topology evidence="1">Single-pass type II membrane protein</topology>
    </subcellularLocation>
</comment>
<evidence type="ECO:0000256" key="2">
    <source>
        <dbReference type="ARBA" id="ARBA00005664"/>
    </source>
</evidence>
<keyword evidence="4" id="KW-0808">Transferase</keyword>
<evidence type="ECO:0000256" key="7">
    <source>
        <dbReference type="ARBA" id="ARBA00022989"/>
    </source>
</evidence>
<comment type="similarity">
    <text evidence="2">Belongs to the glycosyltransferase 34 family.</text>
</comment>
<keyword evidence="10" id="KW-0325">Glycoprotein</keyword>
<evidence type="ECO:0000256" key="9">
    <source>
        <dbReference type="ARBA" id="ARBA00023136"/>
    </source>
</evidence>
<dbReference type="PANTHER" id="PTHR31311:SF44">
    <property type="entry name" value="GLYCOSYLTRANSFERASE 2-RELATED"/>
    <property type="match status" value="1"/>
</dbReference>
<dbReference type="InterPro" id="IPR029044">
    <property type="entry name" value="Nucleotide-diphossugar_trans"/>
</dbReference>
<evidence type="ECO:0000256" key="10">
    <source>
        <dbReference type="ARBA" id="ARBA00023180"/>
    </source>
</evidence>
<sequence>MMVLRVLAKTVAIPSGARGEAPRFFLFHDVARAVAAWPRYDTTESTSQYGKPNSQRTTKRTIQRTRSEADPSDAFKFKLEAGPGLGKALTYGAAAAADLVILIQRGKAFACTRFVLPQHSTPYLLGREVYRHNMMSMIVILLGFLVTVWMFSDTQVLRKHGAPDLGLERRRESEVQRVATRLDETPRDDNLKLPLEEEVEFNPEKVRHTLGESVSDWDEQRAAYQERNKGSNSKHSHSSKPRLLMVSGSQPKPCDNPKGNHFILKNLKNKVDYCRLHEIDLFYNMAQLDKKISGFWSKLPLLRAVMLAHPDVEWIWWVDSDAFFTDMKFKVPTAKYEDYNLVVHGWYDVVYEHRSWVGLNTGSFLIRNCQWSLDLLDAWAPYGQKGKPQDAAGHLFTKYLQGRKDFESDDQSALIYLLLSQREKWAQKTFLESSYFLHGYWVILVENFEKMMQKYQPGLGDERWPLVTHFVGCKPCHGNYGTYARARCTKEMERAFNFADNQVLEDYGYMHPNLSTYSVEKLVPKASDIRHAKLRG</sequence>
<evidence type="ECO:0000256" key="12">
    <source>
        <dbReference type="SAM" id="Phobius"/>
    </source>
</evidence>
<evidence type="ECO:0000256" key="4">
    <source>
        <dbReference type="ARBA" id="ARBA00022679"/>
    </source>
</evidence>
<dbReference type="Gene3D" id="3.90.550.10">
    <property type="entry name" value="Spore Coat Polysaccharide Biosynthesis Protein SpsA, Chain A"/>
    <property type="match status" value="1"/>
</dbReference>
<protein>
    <submittedName>
        <fullName evidence="13">Uncharacterized protein</fullName>
    </submittedName>
</protein>
<accession>A0ABD3GZL8</accession>
<evidence type="ECO:0000256" key="8">
    <source>
        <dbReference type="ARBA" id="ARBA00023034"/>
    </source>
</evidence>
<dbReference type="PANTHER" id="PTHR31311">
    <property type="entry name" value="XYLOGLUCAN 6-XYLOSYLTRANSFERASE 5-RELATED-RELATED"/>
    <property type="match status" value="1"/>
</dbReference>
<keyword evidence="6" id="KW-0735">Signal-anchor</keyword>
<evidence type="ECO:0000256" key="3">
    <source>
        <dbReference type="ARBA" id="ARBA00022676"/>
    </source>
</evidence>
<dbReference type="FunFam" id="3.90.550.10:FF:000101">
    <property type="entry name" value="Probable glycosyltransferase 5"/>
    <property type="match status" value="1"/>
</dbReference>
<feature type="region of interest" description="Disordered" evidence="11">
    <location>
        <begin position="224"/>
        <end position="252"/>
    </location>
</feature>
<evidence type="ECO:0000256" key="1">
    <source>
        <dbReference type="ARBA" id="ARBA00004323"/>
    </source>
</evidence>
<dbReference type="EMBL" id="JBJQOH010000006">
    <property type="protein sequence ID" value="KAL3684723.1"/>
    <property type="molecule type" value="Genomic_DNA"/>
</dbReference>
<keyword evidence="5 12" id="KW-0812">Transmembrane</keyword>
<evidence type="ECO:0000256" key="11">
    <source>
        <dbReference type="SAM" id="MobiDB-lite"/>
    </source>
</evidence>
<organism evidence="13 14">
    <name type="scientific">Riccia sorocarpa</name>
    <dbReference type="NCBI Taxonomy" id="122646"/>
    <lineage>
        <taxon>Eukaryota</taxon>
        <taxon>Viridiplantae</taxon>
        <taxon>Streptophyta</taxon>
        <taxon>Embryophyta</taxon>
        <taxon>Marchantiophyta</taxon>
        <taxon>Marchantiopsida</taxon>
        <taxon>Marchantiidae</taxon>
        <taxon>Marchantiales</taxon>
        <taxon>Ricciaceae</taxon>
        <taxon>Riccia</taxon>
    </lineage>
</organism>
<dbReference type="GO" id="GO:0000139">
    <property type="term" value="C:Golgi membrane"/>
    <property type="evidence" value="ECO:0007669"/>
    <property type="project" value="UniProtKB-SubCell"/>
</dbReference>
<feature type="compositionally biased region" description="Polar residues" evidence="11">
    <location>
        <begin position="43"/>
        <end position="54"/>
    </location>
</feature>
<reference evidence="13 14" key="1">
    <citation type="submission" date="2024-09" db="EMBL/GenBank/DDBJ databases">
        <title>Chromosome-scale assembly of Riccia sorocarpa.</title>
        <authorList>
            <person name="Paukszto L."/>
        </authorList>
    </citation>
    <scope>NUCLEOTIDE SEQUENCE [LARGE SCALE GENOMIC DNA]</scope>
    <source>
        <strain evidence="13">LP-2024</strain>
        <tissue evidence="13">Aerial parts of the thallus</tissue>
    </source>
</reference>
<feature type="region of interest" description="Disordered" evidence="11">
    <location>
        <begin position="43"/>
        <end position="68"/>
    </location>
</feature>
<keyword evidence="14" id="KW-1185">Reference proteome</keyword>
<evidence type="ECO:0000256" key="6">
    <source>
        <dbReference type="ARBA" id="ARBA00022968"/>
    </source>
</evidence>
<proteinExistence type="inferred from homology"/>
<evidence type="ECO:0000313" key="13">
    <source>
        <dbReference type="EMBL" id="KAL3684723.1"/>
    </source>
</evidence>
<dbReference type="Pfam" id="PF05637">
    <property type="entry name" value="Glyco_transf_34"/>
    <property type="match status" value="1"/>
</dbReference>
<evidence type="ECO:0000313" key="14">
    <source>
        <dbReference type="Proteomes" id="UP001633002"/>
    </source>
</evidence>
<name>A0ABD3GZL8_9MARC</name>
<feature type="transmembrane region" description="Helical" evidence="12">
    <location>
        <begin position="134"/>
        <end position="152"/>
    </location>
</feature>